<dbReference type="Proteomes" id="UP000296034">
    <property type="component" value="Unassembled WGS sequence"/>
</dbReference>
<dbReference type="Gene3D" id="3.90.1310.10">
    <property type="entry name" value="Penicillin-binding protein 2a (Domain 2)"/>
    <property type="match status" value="1"/>
</dbReference>
<feature type="transmembrane region" description="Helical" evidence="14">
    <location>
        <begin position="21"/>
        <end position="43"/>
    </location>
</feature>
<organism evidence="17 18">
    <name type="scientific">Candidatus Pantoea edessiphila</name>
    <dbReference type="NCBI Taxonomy" id="2044610"/>
    <lineage>
        <taxon>Bacteria</taxon>
        <taxon>Pseudomonadati</taxon>
        <taxon>Pseudomonadota</taxon>
        <taxon>Gammaproteobacteria</taxon>
        <taxon>Enterobacterales</taxon>
        <taxon>Erwiniaceae</taxon>
        <taxon>Pantoea</taxon>
    </lineage>
</organism>
<evidence type="ECO:0000256" key="14">
    <source>
        <dbReference type="HAMAP-Rule" id="MF_02081"/>
    </source>
</evidence>
<keyword evidence="4 14" id="KW-0997">Cell inner membrane</keyword>
<comment type="caution">
    <text evidence="17">The sequence shown here is derived from an EMBL/GenBank/DDBJ whole genome shotgun (WGS) entry which is preliminary data.</text>
</comment>
<evidence type="ECO:0000256" key="7">
    <source>
        <dbReference type="ARBA" id="ARBA00022692"/>
    </source>
</evidence>
<comment type="subcellular location">
    <subcellularLocation>
        <location evidence="14">Cell inner membrane</location>
        <topology evidence="14">Single-pass membrane protein</topology>
    </subcellularLocation>
    <subcellularLocation>
        <location evidence="2">Cell membrane</location>
    </subcellularLocation>
    <subcellularLocation>
        <location evidence="1">Membrane</location>
        <topology evidence="1">Single-pass membrane protein</topology>
    </subcellularLocation>
</comment>
<feature type="active site" description="Acyl-ester intermediate" evidence="14">
    <location>
        <position position="332"/>
    </location>
</feature>
<dbReference type="InterPro" id="IPR005311">
    <property type="entry name" value="PBP_dimer"/>
</dbReference>
<dbReference type="HAMAP" id="MF_02081">
    <property type="entry name" value="MrdA_transpept"/>
    <property type="match status" value="1"/>
</dbReference>
<dbReference type="PANTHER" id="PTHR30627:SF2">
    <property type="entry name" value="PEPTIDOGLYCAN D,D-TRANSPEPTIDASE MRDA"/>
    <property type="match status" value="1"/>
</dbReference>
<dbReference type="GO" id="GO:0006508">
    <property type="term" value="P:proteolysis"/>
    <property type="evidence" value="ECO:0007669"/>
    <property type="project" value="UniProtKB-KW"/>
</dbReference>
<keyword evidence="7 14" id="KW-0812">Transmembrane</keyword>
<dbReference type="PANTHER" id="PTHR30627">
    <property type="entry name" value="PEPTIDOGLYCAN D,D-TRANSPEPTIDASE"/>
    <property type="match status" value="1"/>
</dbReference>
<comment type="pathway">
    <text evidence="14">Cell wall biogenesis; peptidoglycan biosynthesis.</text>
</comment>
<evidence type="ECO:0000256" key="3">
    <source>
        <dbReference type="ARBA" id="ARBA00022475"/>
    </source>
</evidence>
<accession>A0A2P5SZ26</accession>
<dbReference type="GO" id="GO:0071972">
    <property type="term" value="F:peptidoglycan L,D-transpeptidase activity"/>
    <property type="evidence" value="ECO:0007669"/>
    <property type="project" value="TreeGrafter"/>
</dbReference>
<evidence type="ECO:0000256" key="12">
    <source>
        <dbReference type="ARBA" id="ARBA00023136"/>
    </source>
</evidence>
<dbReference type="InterPro" id="IPR001460">
    <property type="entry name" value="PCN-bd_Tpept"/>
</dbReference>
<dbReference type="GO" id="GO:0009002">
    <property type="term" value="F:serine-type D-Ala-D-Ala carboxypeptidase activity"/>
    <property type="evidence" value="ECO:0007669"/>
    <property type="project" value="UniProtKB-UniRule"/>
</dbReference>
<evidence type="ECO:0000259" key="16">
    <source>
        <dbReference type="Pfam" id="PF03717"/>
    </source>
</evidence>
<proteinExistence type="inferred from homology"/>
<dbReference type="EC" id="3.4.16.4" evidence="14"/>
<dbReference type="AlphaFoldDB" id="A0A2P5SZ26"/>
<keyword evidence="5 14" id="KW-0121">Carboxypeptidase</keyword>
<evidence type="ECO:0000256" key="11">
    <source>
        <dbReference type="ARBA" id="ARBA00022989"/>
    </source>
</evidence>
<dbReference type="Gene3D" id="3.40.710.10">
    <property type="entry name" value="DD-peptidase/beta-lactamase superfamily"/>
    <property type="match status" value="1"/>
</dbReference>
<reference evidence="17 18" key="1">
    <citation type="journal article" date="2018" name="Genome Biol. Evol.">
        <title>Cladogenesis and Genomic Streamlining in Extracellular Endosymbionts of Tropical Stink Bugs.</title>
        <authorList>
            <person name="Otero-Bravo A."/>
            <person name="Goffredi S."/>
            <person name="Sabree Z.L."/>
        </authorList>
    </citation>
    <scope>NUCLEOTIDE SEQUENCE [LARGE SCALE GENOMIC DNA]</scope>
    <source>
        <strain evidence="17 18">SoET</strain>
    </source>
</reference>
<comment type="similarity">
    <text evidence="14">Belongs to the transpeptidase family. MrdA subfamily.</text>
</comment>
<evidence type="ECO:0000256" key="13">
    <source>
        <dbReference type="ARBA" id="ARBA00023316"/>
    </source>
</evidence>
<evidence type="ECO:0000313" key="17">
    <source>
        <dbReference type="EMBL" id="PPI87576.1"/>
    </source>
</evidence>
<dbReference type="Gene3D" id="3.30.1390.30">
    <property type="entry name" value="Penicillin-binding protein 2a, domain 3"/>
    <property type="match status" value="1"/>
</dbReference>
<name>A0A2P5SZ26_9GAMM</name>
<dbReference type="SUPFAM" id="SSF56601">
    <property type="entry name" value="beta-lactamase/transpeptidase-like"/>
    <property type="match status" value="1"/>
</dbReference>
<dbReference type="InterPro" id="IPR036138">
    <property type="entry name" value="PBP_dimer_sf"/>
</dbReference>
<evidence type="ECO:0000256" key="6">
    <source>
        <dbReference type="ARBA" id="ARBA00022670"/>
    </source>
</evidence>
<evidence type="ECO:0000256" key="9">
    <source>
        <dbReference type="ARBA" id="ARBA00022960"/>
    </source>
</evidence>
<evidence type="ECO:0000256" key="5">
    <source>
        <dbReference type="ARBA" id="ARBA00022645"/>
    </source>
</evidence>
<evidence type="ECO:0000313" key="18">
    <source>
        <dbReference type="Proteomes" id="UP000296034"/>
    </source>
</evidence>
<evidence type="ECO:0000256" key="10">
    <source>
        <dbReference type="ARBA" id="ARBA00022984"/>
    </source>
</evidence>
<keyword evidence="10 14" id="KW-0573">Peptidoglycan synthesis</keyword>
<comment type="caution">
    <text evidence="14">Lacks conserved residue(s) required for the propagation of feature annotation.</text>
</comment>
<protein>
    <recommendedName>
        <fullName evidence="14">Peptidoglycan D,D-transpeptidase MrdA</fullName>
        <ecNumber evidence="14">3.4.16.4</ecNumber>
    </recommendedName>
    <alternativeName>
        <fullName evidence="14">Penicillin-binding protein 2</fullName>
        <shortName evidence="14">PBP-2</shortName>
    </alternativeName>
</protein>
<dbReference type="RefSeq" id="WP_136131572.1">
    <property type="nucleotide sequence ID" value="NZ_PDKS01000001.1"/>
</dbReference>
<keyword evidence="6 14" id="KW-0645">Protease</keyword>
<comment type="catalytic activity">
    <reaction evidence="14">
        <text>Preferential cleavage: (Ac)2-L-Lys-D-Ala-|-D-Ala. Also transpeptidation of peptidyl-alanyl moieties that are N-acyl substituents of D-alanine.</text>
        <dbReference type="EC" id="3.4.16.4"/>
    </reaction>
</comment>
<comment type="function">
    <text evidence="14">Catalyzes cross-linking of the peptidoglycan cell wall.</text>
</comment>
<evidence type="ECO:0000256" key="2">
    <source>
        <dbReference type="ARBA" id="ARBA00004236"/>
    </source>
</evidence>
<dbReference type="NCBIfam" id="TIGR03423">
    <property type="entry name" value="pbp2_mrdA"/>
    <property type="match status" value="1"/>
</dbReference>
<keyword evidence="11 14" id="KW-1133">Transmembrane helix</keyword>
<feature type="domain" description="Penicillin-binding protein dimerisation" evidence="16">
    <location>
        <begin position="66"/>
        <end position="240"/>
    </location>
</feature>
<dbReference type="InterPro" id="IPR012338">
    <property type="entry name" value="Beta-lactam/transpept-like"/>
</dbReference>
<dbReference type="InterPro" id="IPR017790">
    <property type="entry name" value="Penicillin-binding_protein_2"/>
</dbReference>
<keyword evidence="3 14" id="KW-1003">Cell membrane</keyword>
<sequence length="621" mass="71373">MIFKNCSFHNHLSGKKKSSHRILIVFSFILIVLFAILMNIYYLQVVFFSKYQLLSIKNHIKLIPFAPQRGIIYDRNGIPLAINRSSYQLEISSKNPKILNETISNIRKYINITDYDLENLKKNSYTNQYFNDILIKYELNAKELAYFVTNRSLFPGINVKKCEKRYYPFGKTLSHVIGYTAKINDQDVSYLNKKAKTSNYIVTKSIGKSGIEAYYEDMLHGRIGYEEIEINGSGNQIRVINKKPPISGNDIYLTIDLKLQQYIEKIIENKGRISVIATDPQNGEILAMVSNPSFDANLFAQGISNKNYQVLLEDKDLPLYNRVTQAVYPPASTVKPYLALTALEAGMLNKHTNIFDPGWWKIPGSKKYYNDWKKPGHGYLNITKSIEESSDTFFYQIAYNMGIDYISEWMIKFGFGKGTGIDLPQEKTGKMPTREWKHNYLKKSWYQGDTIPIGIGQGYWTATPLQMNKALIILINNGIIKIPHILHSIDQTNARIFYNKPFSNNSIKCNPNYWHIVKDAMYGVANRTNGTGYQSFADAPYKIAAKSGTAQIFSLKERETYNSYTLSENLRDHKLMNAFAPYKKPCIAVTIIMENSNSNYKIGEIMRHILDFFILHKKSID</sequence>
<keyword evidence="8 14" id="KW-0378">Hydrolase</keyword>
<dbReference type="GO" id="GO:0071555">
    <property type="term" value="P:cell wall organization"/>
    <property type="evidence" value="ECO:0007669"/>
    <property type="project" value="UniProtKB-KW"/>
</dbReference>
<evidence type="ECO:0000256" key="8">
    <source>
        <dbReference type="ARBA" id="ARBA00022801"/>
    </source>
</evidence>
<dbReference type="Pfam" id="PF03717">
    <property type="entry name" value="PBP_dimer"/>
    <property type="match status" value="1"/>
</dbReference>
<dbReference type="GO" id="GO:0005886">
    <property type="term" value="C:plasma membrane"/>
    <property type="evidence" value="ECO:0007669"/>
    <property type="project" value="UniProtKB-SubCell"/>
</dbReference>
<gene>
    <name evidence="14 17" type="primary">mrdA</name>
    <name evidence="17" type="ORF">CRV11_01460</name>
</gene>
<dbReference type="Pfam" id="PF00905">
    <property type="entry name" value="Transpeptidase"/>
    <property type="match status" value="1"/>
</dbReference>
<dbReference type="EMBL" id="PDKS01000001">
    <property type="protein sequence ID" value="PPI87576.1"/>
    <property type="molecule type" value="Genomic_DNA"/>
</dbReference>
<dbReference type="InterPro" id="IPR050515">
    <property type="entry name" value="Beta-lactam/transpept"/>
</dbReference>
<evidence type="ECO:0000259" key="15">
    <source>
        <dbReference type="Pfam" id="PF00905"/>
    </source>
</evidence>
<keyword evidence="12 14" id="KW-0472">Membrane</keyword>
<dbReference type="GO" id="GO:0009252">
    <property type="term" value="P:peptidoglycan biosynthetic process"/>
    <property type="evidence" value="ECO:0007669"/>
    <property type="project" value="UniProtKB-UniRule"/>
</dbReference>
<evidence type="ECO:0000256" key="1">
    <source>
        <dbReference type="ARBA" id="ARBA00004167"/>
    </source>
</evidence>
<dbReference type="OrthoDB" id="9766847at2"/>
<keyword evidence="13 14" id="KW-0961">Cell wall biogenesis/degradation</keyword>
<keyword evidence="9 14" id="KW-0133">Cell shape</keyword>
<feature type="domain" description="Penicillin-binding protein transpeptidase" evidence="15">
    <location>
        <begin position="274"/>
        <end position="609"/>
    </location>
</feature>
<dbReference type="GO" id="GO:0008658">
    <property type="term" value="F:penicillin binding"/>
    <property type="evidence" value="ECO:0007669"/>
    <property type="project" value="UniProtKB-UniRule"/>
</dbReference>
<dbReference type="SUPFAM" id="SSF56519">
    <property type="entry name" value="Penicillin binding protein dimerisation domain"/>
    <property type="match status" value="1"/>
</dbReference>
<dbReference type="GO" id="GO:0008360">
    <property type="term" value="P:regulation of cell shape"/>
    <property type="evidence" value="ECO:0007669"/>
    <property type="project" value="UniProtKB-KW"/>
</dbReference>
<evidence type="ECO:0000256" key="4">
    <source>
        <dbReference type="ARBA" id="ARBA00022519"/>
    </source>
</evidence>